<dbReference type="GO" id="GO:0007017">
    <property type="term" value="P:microtubule-based process"/>
    <property type="evidence" value="ECO:0007669"/>
    <property type="project" value="InterPro"/>
</dbReference>
<protein>
    <submittedName>
        <fullName evidence="8">Tubulin_C domain-containing protein</fullName>
    </submittedName>
</protein>
<dbReference type="PANTHER" id="PTHR11588">
    <property type="entry name" value="TUBULIN"/>
    <property type="match status" value="1"/>
</dbReference>
<dbReference type="InterPro" id="IPR008280">
    <property type="entry name" value="Tub_FtsZ_C"/>
</dbReference>
<feature type="transmembrane region" description="Helical" evidence="5">
    <location>
        <begin position="344"/>
        <end position="364"/>
    </location>
</feature>
<dbReference type="Proteomes" id="UP000050640">
    <property type="component" value="Unplaced"/>
</dbReference>
<dbReference type="InterPro" id="IPR000217">
    <property type="entry name" value="Tubulin"/>
</dbReference>
<dbReference type="FunFam" id="3.30.1330.20:FF:000022">
    <property type="entry name" value="Tubulin alpha chain"/>
    <property type="match status" value="1"/>
</dbReference>
<comment type="similarity">
    <text evidence="1">Belongs to the tubulin family.</text>
</comment>
<dbReference type="InterPro" id="IPR018316">
    <property type="entry name" value="Tubulin/FtsZ_2-layer-sand-dom"/>
</dbReference>
<reference evidence="8" key="1">
    <citation type="submission" date="2017-02" db="UniProtKB">
        <authorList>
            <consortium name="WormBaseParasite"/>
        </authorList>
    </citation>
    <scope>IDENTIFICATION</scope>
</reference>
<keyword evidence="4" id="KW-0342">GTP-binding</keyword>
<dbReference type="STRING" id="1147741.A0A0R3RTW1"/>
<keyword evidence="5" id="KW-1133">Transmembrane helix</keyword>
<name>A0A0R3RTW1_9BILA</name>
<dbReference type="Pfam" id="PF03953">
    <property type="entry name" value="Tubulin_C"/>
    <property type="match status" value="1"/>
</dbReference>
<dbReference type="Gene3D" id="3.40.50.1440">
    <property type="entry name" value="Tubulin/FtsZ, GTPase domain"/>
    <property type="match status" value="1"/>
</dbReference>
<dbReference type="GO" id="GO:0005525">
    <property type="term" value="F:GTP binding"/>
    <property type="evidence" value="ECO:0007669"/>
    <property type="project" value="UniProtKB-KW"/>
</dbReference>
<evidence type="ECO:0000256" key="4">
    <source>
        <dbReference type="ARBA" id="ARBA00023134"/>
    </source>
</evidence>
<dbReference type="SUPFAM" id="SSF55307">
    <property type="entry name" value="Tubulin C-terminal domain-like"/>
    <property type="match status" value="1"/>
</dbReference>
<evidence type="ECO:0000259" key="6">
    <source>
        <dbReference type="SMART" id="SM00865"/>
    </source>
</evidence>
<dbReference type="SMART" id="SM00865">
    <property type="entry name" value="Tubulin_C"/>
    <property type="match status" value="1"/>
</dbReference>
<dbReference type="AlphaFoldDB" id="A0A0R3RTW1"/>
<evidence type="ECO:0000313" key="8">
    <source>
        <dbReference type="WBParaSite" id="EEL_0000543601-mRNA-1"/>
    </source>
</evidence>
<dbReference type="GO" id="GO:0005874">
    <property type="term" value="C:microtubule"/>
    <property type="evidence" value="ECO:0007669"/>
    <property type="project" value="UniProtKB-KW"/>
</dbReference>
<keyword evidence="2" id="KW-0493">Microtubule</keyword>
<keyword evidence="5" id="KW-0472">Membrane</keyword>
<proteinExistence type="inferred from homology"/>
<evidence type="ECO:0000256" key="5">
    <source>
        <dbReference type="SAM" id="Phobius"/>
    </source>
</evidence>
<accession>A0A0R3RTW1</accession>
<evidence type="ECO:0000256" key="1">
    <source>
        <dbReference type="ARBA" id="ARBA00009636"/>
    </source>
</evidence>
<dbReference type="WBParaSite" id="EEL_0000543601-mRNA-1">
    <property type="protein sequence ID" value="EEL_0000543601-mRNA-1"/>
    <property type="gene ID" value="EEL_0000543601"/>
</dbReference>
<dbReference type="InterPro" id="IPR036525">
    <property type="entry name" value="Tubulin/FtsZ_GTPase_sf"/>
</dbReference>
<evidence type="ECO:0000256" key="2">
    <source>
        <dbReference type="ARBA" id="ARBA00022701"/>
    </source>
</evidence>
<evidence type="ECO:0000313" key="7">
    <source>
        <dbReference type="Proteomes" id="UP000050640"/>
    </source>
</evidence>
<keyword evidence="7" id="KW-1185">Reference proteome</keyword>
<keyword evidence="5" id="KW-0812">Transmembrane</keyword>
<feature type="domain" description="Tubulin/FtsZ 2-layer sandwich" evidence="6">
    <location>
        <begin position="152"/>
        <end position="292"/>
    </location>
</feature>
<sequence length="392" mass="44329">MNFMNIAGYLMLPQILAMANEEILSTQTVAREEVEGQVVEDIAVRVVRLRHTHTAIGPYKSPFHPEQTRSLVKMRQMDVTQIGSDDSLITELFIGFFCISINWWQYRLVFTSLLMGGLTNDCGKKNKLKFSICSVTQAVSSVTVSLHFDGALNAYLTEFQNNSMSCPSIHFPLTTYAPIISTGKTYHESLSIMDITNSCVDPTNQMVKCDPRGRKYIAVCLLYGGDIALKNVNAVIVKIKMELRYNSWINIQPVSISYYRKLSQEYVVKIPHSVFMLANTAAIAEALARLDQKFDLTEGVEKDEFTEAREDHALWNVITTRSIPLYHLYTHTAYISVSGTLSRITGFAFVVTLCAVLSFLIGMVSEYEGLYYSRISHKLICRLEKQILTFNK</sequence>
<evidence type="ECO:0000256" key="3">
    <source>
        <dbReference type="ARBA" id="ARBA00022741"/>
    </source>
</evidence>
<keyword evidence="3" id="KW-0547">Nucleotide-binding</keyword>
<organism evidence="7 8">
    <name type="scientific">Elaeophora elaphi</name>
    <dbReference type="NCBI Taxonomy" id="1147741"/>
    <lineage>
        <taxon>Eukaryota</taxon>
        <taxon>Metazoa</taxon>
        <taxon>Ecdysozoa</taxon>
        <taxon>Nematoda</taxon>
        <taxon>Chromadorea</taxon>
        <taxon>Rhabditida</taxon>
        <taxon>Spirurina</taxon>
        <taxon>Spiruromorpha</taxon>
        <taxon>Filarioidea</taxon>
        <taxon>Onchocercidae</taxon>
        <taxon>Elaeophora</taxon>
    </lineage>
</organism>